<reference evidence="3 4" key="1">
    <citation type="journal article" date="2019" name="Int. J. Syst. Evol. Microbiol.">
        <title>The Global Catalogue of Microorganisms (GCM) 10K type strain sequencing project: providing services to taxonomists for standard genome sequencing and annotation.</title>
        <authorList>
            <consortium name="The Broad Institute Genomics Platform"/>
            <consortium name="The Broad Institute Genome Sequencing Center for Infectious Disease"/>
            <person name="Wu L."/>
            <person name="Ma J."/>
        </authorList>
    </citation>
    <scope>NUCLEOTIDE SEQUENCE [LARGE SCALE GENOMIC DNA]</scope>
    <source>
        <strain evidence="3 4">CGMCC 1.3240</strain>
    </source>
</reference>
<keyword evidence="4" id="KW-1185">Reference proteome</keyword>
<evidence type="ECO:0000313" key="4">
    <source>
        <dbReference type="Proteomes" id="UP001596312"/>
    </source>
</evidence>
<evidence type="ECO:0000313" key="3">
    <source>
        <dbReference type="EMBL" id="MFC6906570.1"/>
    </source>
</evidence>
<evidence type="ECO:0000259" key="2">
    <source>
        <dbReference type="Pfam" id="PF01522"/>
    </source>
</evidence>
<dbReference type="AlphaFoldDB" id="A0ABD5VBI2"/>
<dbReference type="InterPro" id="IPR006311">
    <property type="entry name" value="TAT_signal"/>
</dbReference>
<dbReference type="InterPro" id="IPR011330">
    <property type="entry name" value="Glyco_hydro/deAcase_b/a-brl"/>
</dbReference>
<dbReference type="PROSITE" id="PS51318">
    <property type="entry name" value="TAT"/>
    <property type="match status" value="1"/>
</dbReference>
<comment type="caution">
    <text evidence="3">The sequence shown here is derived from an EMBL/GenBank/DDBJ whole genome shotgun (WGS) entry which is preliminary data.</text>
</comment>
<gene>
    <name evidence="3" type="ORF">ACFQGH_15345</name>
</gene>
<name>A0ABD5VBI2_9EURY</name>
<protein>
    <submittedName>
        <fullName evidence="3">Polysaccharide deacetylase family protein</fullName>
    </submittedName>
</protein>
<feature type="region of interest" description="Disordered" evidence="1">
    <location>
        <begin position="334"/>
        <end position="380"/>
    </location>
</feature>
<dbReference type="Pfam" id="PF01522">
    <property type="entry name" value="Polysacc_deac_1"/>
    <property type="match status" value="1"/>
</dbReference>
<dbReference type="RefSeq" id="WP_340605140.1">
    <property type="nucleotide sequence ID" value="NZ_JBBMXV010000004.1"/>
</dbReference>
<organism evidence="3 4">
    <name type="scientific">Halalkalicoccus tibetensis</name>
    <dbReference type="NCBI Taxonomy" id="175632"/>
    <lineage>
        <taxon>Archaea</taxon>
        <taxon>Methanobacteriati</taxon>
        <taxon>Methanobacteriota</taxon>
        <taxon>Stenosarchaea group</taxon>
        <taxon>Halobacteria</taxon>
        <taxon>Halobacteriales</taxon>
        <taxon>Halococcaceae</taxon>
        <taxon>Halalkalicoccus</taxon>
    </lineage>
</organism>
<feature type="domain" description="NodB homology" evidence="2">
    <location>
        <begin position="48"/>
        <end position="121"/>
    </location>
</feature>
<dbReference type="EMBL" id="JBHSXQ010000004">
    <property type="protein sequence ID" value="MFC6906570.1"/>
    <property type="molecule type" value="Genomic_DNA"/>
</dbReference>
<accession>A0ABD5VBI2</accession>
<dbReference type="SUPFAM" id="SSF88713">
    <property type="entry name" value="Glycoside hydrolase/deacetylase"/>
    <property type="match status" value="1"/>
</dbReference>
<sequence length="391" mass="42931">MTDSTRGTLRSTRRSFMRAASAGAALLSGSAVVSSSGAAQEDAEDDEPAGYLVFVYDDSPAEDYHQTFHAHEEYDAPGCVAACPGLMDTTEDWLYSGQLEQMYDAGWEVMSHTLEHRALGEVPIVEDVAADDAEIYVDSNVHGRYEGDPLVVFDDESEAEATVVGQGEDADGQYLELEEPLGESFTAGYETRVRYTDEFTEEVLAESRTQLEEIAGEGEVTGYVHTYERDDGLVGELVSEYYEAVPQDDGVGLNPEHEPDPLDLSRRYFEEDAMDEAEIADFLDTVANEPDFGILSGHSHYETLPPERVELAIEMAQERDIEIVTLQEALDRFDVLDAPEREGADEDGDSEGSEDSEADGDDGSDGNGDEEDEESSGFLDGIAEFFRTLFS</sequence>
<proteinExistence type="predicted"/>
<dbReference type="InterPro" id="IPR002509">
    <property type="entry name" value="NODB_dom"/>
</dbReference>
<feature type="compositionally biased region" description="Acidic residues" evidence="1">
    <location>
        <begin position="343"/>
        <end position="375"/>
    </location>
</feature>
<dbReference type="Gene3D" id="3.20.20.370">
    <property type="entry name" value="Glycoside hydrolase/deacetylase"/>
    <property type="match status" value="1"/>
</dbReference>
<dbReference type="Proteomes" id="UP001596312">
    <property type="component" value="Unassembled WGS sequence"/>
</dbReference>
<evidence type="ECO:0000256" key="1">
    <source>
        <dbReference type="SAM" id="MobiDB-lite"/>
    </source>
</evidence>